<comment type="caution">
    <text evidence="4">The sequence shown here is derived from an EMBL/GenBank/DDBJ whole genome shotgun (WGS) entry which is preliminary data.</text>
</comment>
<keyword evidence="5" id="KW-1185">Reference proteome</keyword>
<name>A0A9X3AMH6_9GAMM</name>
<evidence type="ECO:0000256" key="1">
    <source>
        <dbReference type="ARBA" id="ARBA00012417"/>
    </source>
</evidence>
<dbReference type="GO" id="GO:0008408">
    <property type="term" value="F:3'-5' exonuclease activity"/>
    <property type="evidence" value="ECO:0007669"/>
    <property type="project" value="InterPro"/>
</dbReference>
<dbReference type="SUPFAM" id="SSF52540">
    <property type="entry name" value="P-loop containing nucleoside triphosphate hydrolases"/>
    <property type="match status" value="1"/>
</dbReference>
<dbReference type="InterPro" id="IPR004622">
    <property type="entry name" value="DNA_pol_HolB"/>
</dbReference>
<dbReference type="EC" id="2.7.7.7" evidence="1"/>
<protein>
    <recommendedName>
        <fullName evidence="1">DNA-directed DNA polymerase</fullName>
        <ecNumber evidence="1">2.7.7.7</ecNumber>
    </recommendedName>
</protein>
<comment type="catalytic activity">
    <reaction evidence="3">
        <text>DNA(n) + a 2'-deoxyribonucleoside 5'-triphosphate = DNA(n+1) + diphosphate</text>
        <dbReference type="Rhea" id="RHEA:22508"/>
        <dbReference type="Rhea" id="RHEA-COMP:17339"/>
        <dbReference type="Rhea" id="RHEA-COMP:17340"/>
        <dbReference type="ChEBI" id="CHEBI:33019"/>
        <dbReference type="ChEBI" id="CHEBI:61560"/>
        <dbReference type="ChEBI" id="CHEBI:173112"/>
        <dbReference type="EC" id="2.7.7.7"/>
    </reaction>
</comment>
<dbReference type="GO" id="GO:0003887">
    <property type="term" value="F:DNA-directed DNA polymerase activity"/>
    <property type="evidence" value="ECO:0007669"/>
    <property type="project" value="UniProtKB-KW"/>
</dbReference>
<dbReference type="PANTHER" id="PTHR11669:SF8">
    <property type="entry name" value="DNA POLYMERASE III SUBUNIT DELTA"/>
    <property type="match status" value="1"/>
</dbReference>
<evidence type="ECO:0000256" key="3">
    <source>
        <dbReference type="ARBA" id="ARBA00049244"/>
    </source>
</evidence>
<dbReference type="RefSeq" id="WP_261297810.1">
    <property type="nucleotide sequence ID" value="NZ_JAMTCD010000006.1"/>
</dbReference>
<dbReference type="NCBIfam" id="TIGR00678">
    <property type="entry name" value="holB"/>
    <property type="match status" value="1"/>
</dbReference>
<accession>A0A9X3AMH6</accession>
<keyword evidence="4" id="KW-0548">Nucleotidyltransferase</keyword>
<evidence type="ECO:0000313" key="5">
    <source>
        <dbReference type="Proteomes" id="UP001155546"/>
    </source>
</evidence>
<dbReference type="GO" id="GO:0009360">
    <property type="term" value="C:DNA polymerase III complex"/>
    <property type="evidence" value="ECO:0007669"/>
    <property type="project" value="TreeGrafter"/>
</dbReference>
<dbReference type="PANTHER" id="PTHR11669">
    <property type="entry name" value="REPLICATION FACTOR C / DNA POLYMERASE III GAMMA-TAU SUBUNIT"/>
    <property type="match status" value="1"/>
</dbReference>
<keyword evidence="2" id="KW-0239">DNA-directed DNA polymerase</keyword>
<dbReference type="EMBL" id="JAMTCD010000006">
    <property type="protein sequence ID" value="MCT7941402.1"/>
    <property type="molecule type" value="Genomic_DNA"/>
</dbReference>
<dbReference type="InterPro" id="IPR027417">
    <property type="entry name" value="P-loop_NTPase"/>
</dbReference>
<dbReference type="AlphaFoldDB" id="A0A9X3AMH6"/>
<dbReference type="Gene3D" id="3.40.50.300">
    <property type="entry name" value="P-loop containing nucleotide triphosphate hydrolases"/>
    <property type="match status" value="1"/>
</dbReference>
<organism evidence="4 5">
    <name type="scientific">Shewanella holmiensis</name>
    <dbReference type="NCBI Taxonomy" id="2952222"/>
    <lineage>
        <taxon>Bacteria</taxon>
        <taxon>Pseudomonadati</taxon>
        <taxon>Pseudomonadota</taxon>
        <taxon>Gammaproteobacteria</taxon>
        <taxon>Alteromonadales</taxon>
        <taxon>Shewanellaceae</taxon>
        <taxon>Shewanella</taxon>
    </lineage>
</organism>
<evidence type="ECO:0000313" key="4">
    <source>
        <dbReference type="EMBL" id="MCT7941402.1"/>
    </source>
</evidence>
<dbReference type="Pfam" id="PF13177">
    <property type="entry name" value="DNA_pol3_delta2"/>
    <property type="match status" value="1"/>
</dbReference>
<keyword evidence="4" id="KW-0808">Transferase</keyword>
<dbReference type="Proteomes" id="UP001155546">
    <property type="component" value="Unassembled WGS sequence"/>
</dbReference>
<proteinExistence type="predicted"/>
<dbReference type="GO" id="GO:0006261">
    <property type="term" value="P:DNA-templated DNA replication"/>
    <property type="evidence" value="ECO:0007669"/>
    <property type="project" value="TreeGrafter"/>
</dbReference>
<evidence type="ECO:0000256" key="2">
    <source>
        <dbReference type="ARBA" id="ARBA00022932"/>
    </source>
</evidence>
<reference evidence="4" key="1">
    <citation type="journal article" date="2023" name="Int. J. Syst. Evol. Microbiol.">
        <title>&lt;i&gt;Shewanella septentrionalis&lt;/i&gt; sp. nov. and &lt;i&gt;Shewanella holmiensis&lt;/i&gt; sp. nov., isolated from Baltic Sea water and sediments.</title>
        <authorList>
            <person name="Martin-Rodriguez A.J."/>
            <person name="Thorell K."/>
            <person name="Joffre E."/>
            <person name="Jensie-Markopoulos S."/>
            <person name="Moore E.R.B."/>
            <person name="Sjoling A."/>
        </authorList>
    </citation>
    <scope>NUCLEOTIDE SEQUENCE</scope>
    <source>
        <strain evidence="4">SP1S2-7</strain>
    </source>
</reference>
<dbReference type="InterPro" id="IPR050238">
    <property type="entry name" value="DNA_Rep/Repair_Clamp_Loader"/>
</dbReference>
<sequence length="324" mass="36238">MTDFTQANYRLTQLPWLLTPFERFARLCYRNEHSHAQLIPVDVALGGIQLAGEMAQMALCMDRTPVGACGKCKACLLFKAGNHPDLHWIRSDGSQIKVDQIRELCQSLIHTAQQSGARVAVIEHSERMNIAAANALLKTLEEPGNNTLLLLQTDTPANLLPTITSRCQKIAFITPTRNDIISWLAQQDLLPQADAQGNRHDVTWCLGVVGGPIKLAESLTSKHYQQLLDYRQDWSASLQSGHLQNSLLKLSEQQIIDALKVLYLYLRQYVLKSNKLNPLIQARVIGLAGDVMHMSHKLTTMANVNTQALCQNYVLQFRHVLALT</sequence>
<gene>
    <name evidence="4" type="primary">holB</name>
    <name evidence="4" type="ORF">NE535_06265</name>
</gene>